<comment type="caution">
    <text evidence="2">The sequence shown here is derived from an EMBL/GenBank/DDBJ whole genome shotgun (WGS) entry which is preliminary data.</text>
</comment>
<keyword evidence="1" id="KW-0732">Signal</keyword>
<feature type="signal peptide" evidence="1">
    <location>
        <begin position="1"/>
        <end position="24"/>
    </location>
</feature>
<keyword evidence="3" id="KW-1185">Reference proteome</keyword>
<dbReference type="AlphaFoldDB" id="A0A7J8W437"/>
<accession>A0A7J8W437</accession>
<feature type="chain" id="PRO_5029779636" evidence="1">
    <location>
        <begin position="25"/>
        <end position="76"/>
    </location>
</feature>
<dbReference type="EMBL" id="JABFAB010231514">
    <property type="protein sequence ID" value="MBA0669837.1"/>
    <property type="molecule type" value="Genomic_DNA"/>
</dbReference>
<feature type="non-terminal residue" evidence="2">
    <location>
        <position position="1"/>
    </location>
</feature>
<evidence type="ECO:0000313" key="3">
    <source>
        <dbReference type="Proteomes" id="UP000593573"/>
    </source>
</evidence>
<gene>
    <name evidence="2" type="ORF">Goklo_029157</name>
</gene>
<organism evidence="2 3">
    <name type="scientific">Gossypium klotzschianum</name>
    <dbReference type="NCBI Taxonomy" id="34286"/>
    <lineage>
        <taxon>Eukaryota</taxon>
        <taxon>Viridiplantae</taxon>
        <taxon>Streptophyta</taxon>
        <taxon>Embryophyta</taxon>
        <taxon>Tracheophyta</taxon>
        <taxon>Spermatophyta</taxon>
        <taxon>Magnoliopsida</taxon>
        <taxon>eudicotyledons</taxon>
        <taxon>Gunneridae</taxon>
        <taxon>Pentapetalae</taxon>
        <taxon>rosids</taxon>
        <taxon>malvids</taxon>
        <taxon>Malvales</taxon>
        <taxon>Malvaceae</taxon>
        <taxon>Malvoideae</taxon>
        <taxon>Gossypium</taxon>
    </lineage>
</organism>
<reference evidence="2 3" key="1">
    <citation type="journal article" date="2019" name="Genome Biol. Evol.">
        <title>Insights into the evolution of the New World diploid cottons (Gossypium, subgenus Houzingenia) based on genome sequencing.</title>
        <authorList>
            <person name="Grover C.E."/>
            <person name="Arick M.A. 2nd"/>
            <person name="Thrash A."/>
            <person name="Conover J.L."/>
            <person name="Sanders W.S."/>
            <person name="Peterson D.G."/>
            <person name="Frelichowski J.E."/>
            <person name="Scheffler J.A."/>
            <person name="Scheffler B.E."/>
            <person name="Wendel J.F."/>
        </authorList>
    </citation>
    <scope>NUCLEOTIDE SEQUENCE [LARGE SCALE GENOMIC DNA]</scope>
    <source>
        <strain evidence="2">57</strain>
        <tissue evidence="2">Leaf</tissue>
    </source>
</reference>
<evidence type="ECO:0000256" key="1">
    <source>
        <dbReference type="SAM" id="SignalP"/>
    </source>
</evidence>
<proteinExistence type="predicted"/>
<dbReference type="Proteomes" id="UP000593573">
    <property type="component" value="Unassembled WGS sequence"/>
</dbReference>
<protein>
    <submittedName>
        <fullName evidence="2">Uncharacterized protein</fullName>
    </submittedName>
</protein>
<sequence length="76" mass="8931">GLLGFLNRIIPIFVGYFVVLFGQSGENGTKECMRRLVDLGKKSQPLMRMFDNQQWELWPETVKKMPFYLLQSFITK</sequence>
<evidence type="ECO:0000313" key="2">
    <source>
        <dbReference type="EMBL" id="MBA0669837.1"/>
    </source>
</evidence>
<name>A0A7J8W437_9ROSI</name>
<dbReference type="OrthoDB" id="10394013at2759"/>